<dbReference type="InterPro" id="IPR002478">
    <property type="entry name" value="PUA"/>
</dbReference>
<accession>A0A9D2A877</accession>
<protein>
    <recommendedName>
        <fullName evidence="8">Glutamate 5-kinase</fullName>
        <ecNumber evidence="8">2.7.2.11</ecNumber>
    </recommendedName>
    <alternativeName>
        <fullName evidence="8">Gamma-glutamyl kinase</fullName>
        <shortName evidence="8">GK</shortName>
    </alternativeName>
</protein>
<feature type="domain" description="PUA" evidence="9">
    <location>
        <begin position="297"/>
        <end position="370"/>
    </location>
</feature>
<dbReference type="GO" id="GO:0004349">
    <property type="term" value="F:glutamate 5-kinase activity"/>
    <property type="evidence" value="ECO:0007669"/>
    <property type="project" value="UniProtKB-UniRule"/>
</dbReference>
<dbReference type="SMART" id="SM00359">
    <property type="entry name" value="PUA"/>
    <property type="match status" value="1"/>
</dbReference>
<evidence type="ECO:0000256" key="5">
    <source>
        <dbReference type="ARBA" id="ARBA00022741"/>
    </source>
</evidence>
<dbReference type="InterPro" id="IPR041739">
    <property type="entry name" value="G5K_ProB"/>
</dbReference>
<keyword evidence="5 8" id="KW-0547">Nucleotide-binding</keyword>
<dbReference type="InterPro" id="IPR015947">
    <property type="entry name" value="PUA-like_sf"/>
</dbReference>
<keyword evidence="2 8" id="KW-0028">Amino-acid biosynthesis</keyword>
<comment type="caution">
    <text evidence="10">The sequence shown here is derived from an EMBL/GenBank/DDBJ whole genome shotgun (WGS) entry which is preliminary data.</text>
</comment>
<dbReference type="InterPro" id="IPR011529">
    <property type="entry name" value="Glu_5kinase"/>
</dbReference>
<feature type="binding site" evidence="8">
    <location>
        <position position="51"/>
    </location>
    <ligand>
        <name>substrate</name>
    </ligand>
</feature>
<organism evidence="10 11">
    <name type="scientific">Candidatus Bacteroides merdipullorum</name>
    <dbReference type="NCBI Taxonomy" id="2838474"/>
    <lineage>
        <taxon>Bacteria</taxon>
        <taxon>Pseudomonadati</taxon>
        <taxon>Bacteroidota</taxon>
        <taxon>Bacteroidia</taxon>
        <taxon>Bacteroidales</taxon>
        <taxon>Bacteroidaceae</taxon>
        <taxon>Bacteroides</taxon>
    </lineage>
</organism>
<keyword evidence="1 8" id="KW-0963">Cytoplasm</keyword>
<dbReference type="AlphaFoldDB" id="A0A9D2A877"/>
<dbReference type="SUPFAM" id="SSF53633">
    <property type="entry name" value="Carbamate kinase-like"/>
    <property type="match status" value="1"/>
</dbReference>
<keyword evidence="7 8" id="KW-0067">ATP-binding</keyword>
<feature type="binding site" evidence="8">
    <location>
        <position position="11"/>
    </location>
    <ligand>
        <name>ATP</name>
        <dbReference type="ChEBI" id="CHEBI:30616"/>
    </ligand>
</feature>
<evidence type="ECO:0000256" key="4">
    <source>
        <dbReference type="ARBA" id="ARBA00022679"/>
    </source>
</evidence>
<dbReference type="InterPro" id="IPR005715">
    <property type="entry name" value="Glu_5kinase/COase_Synthase"/>
</dbReference>
<dbReference type="Gene3D" id="2.30.130.10">
    <property type="entry name" value="PUA domain"/>
    <property type="match status" value="1"/>
</dbReference>
<dbReference type="FunFam" id="3.40.1160.10:FF:000040">
    <property type="entry name" value="Glutamate 5-kinase"/>
    <property type="match status" value="1"/>
</dbReference>
<evidence type="ECO:0000256" key="1">
    <source>
        <dbReference type="ARBA" id="ARBA00022490"/>
    </source>
</evidence>
<comment type="subcellular location">
    <subcellularLocation>
        <location evidence="8">Cytoplasm</location>
    </subcellularLocation>
</comment>
<dbReference type="PIRSF" id="PIRSF000729">
    <property type="entry name" value="GK"/>
    <property type="match status" value="1"/>
</dbReference>
<evidence type="ECO:0000256" key="7">
    <source>
        <dbReference type="ARBA" id="ARBA00022840"/>
    </source>
</evidence>
<feature type="binding site" evidence="8">
    <location>
        <position position="138"/>
    </location>
    <ligand>
        <name>substrate</name>
    </ligand>
</feature>
<dbReference type="InterPro" id="IPR001048">
    <property type="entry name" value="Asp/Glu/Uridylate_kinase"/>
</dbReference>
<comment type="similarity">
    <text evidence="8">Belongs to the glutamate 5-kinase family.</text>
</comment>
<dbReference type="SUPFAM" id="SSF88697">
    <property type="entry name" value="PUA domain-like"/>
    <property type="match status" value="1"/>
</dbReference>
<proteinExistence type="inferred from homology"/>
<dbReference type="GO" id="GO:0003723">
    <property type="term" value="F:RNA binding"/>
    <property type="evidence" value="ECO:0007669"/>
    <property type="project" value="InterPro"/>
</dbReference>
<comment type="catalytic activity">
    <reaction evidence="8">
        <text>L-glutamate + ATP = L-glutamyl 5-phosphate + ADP</text>
        <dbReference type="Rhea" id="RHEA:14877"/>
        <dbReference type="ChEBI" id="CHEBI:29985"/>
        <dbReference type="ChEBI" id="CHEBI:30616"/>
        <dbReference type="ChEBI" id="CHEBI:58274"/>
        <dbReference type="ChEBI" id="CHEBI:456216"/>
        <dbReference type="EC" id="2.7.2.11"/>
    </reaction>
</comment>
<dbReference type="CDD" id="cd04242">
    <property type="entry name" value="AAK_G5K_ProB"/>
    <property type="match status" value="1"/>
</dbReference>
<evidence type="ECO:0000313" key="11">
    <source>
        <dbReference type="Proteomes" id="UP000824023"/>
    </source>
</evidence>
<keyword evidence="3 8" id="KW-0641">Proline biosynthesis</keyword>
<dbReference type="PROSITE" id="PS00902">
    <property type="entry name" value="GLUTAMATE_5_KINASE"/>
    <property type="match status" value="1"/>
</dbReference>
<evidence type="ECO:0000256" key="6">
    <source>
        <dbReference type="ARBA" id="ARBA00022777"/>
    </source>
</evidence>
<evidence type="ECO:0000256" key="8">
    <source>
        <dbReference type="HAMAP-Rule" id="MF_00456"/>
    </source>
</evidence>
<sequence length="378" mass="41025">MDKSFTRITVKVGSNVLTRKDGTLDVTRMSALVDQIADVRKTGIEVILVSSGAVASGRSEVRPTRKLDSVDQRQLFSAVGQAKLINRYYELFKEHGMTVGQVLTTKESFATRGHYLNQKNCMTVMLENGIIPIVNENDTISVSELMFTDNDELSGLIASMMGAQALIILSNVDGIYDGPPSAPSSHVIPEIQRVEDIASCIQTAKSSFGRGGMLTKTSIARKVADEGITVIIANGKRDNILTDIIRNEELRMKGEKTAACTAAPGLSSLSYTRFIPAMQPVSGVKKWIAHSSGFAKGALYVNQEAAELLLSDQVVSLLPVGVIAVQGQFNKDDIVRIIAPGNRVIGVGKSSYSSNQISELMGKHDQKPVVHYDYLYIE</sequence>
<dbReference type="PANTHER" id="PTHR43654:SF1">
    <property type="entry name" value="ISOPENTENYL PHOSPHATE KINASE"/>
    <property type="match status" value="1"/>
</dbReference>
<dbReference type="Pfam" id="PF00696">
    <property type="entry name" value="AA_kinase"/>
    <property type="match status" value="1"/>
</dbReference>
<evidence type="ECO:0000256" key="3">
    <source>
        <dbReference type="ARBA" id="ARBA00022650"/>
    </source>
</evidence>
<dbReference type="Proteomes" id="UP000824023">
    <property type="component" value="Unassembled WGS sequence"/>
</dbReference>
<dbReference type="InterPro" id="IPR001057">
    <property type="entry name" value="Glu/AcGlu_kinase"/>
</dbReference>
<dbReference type="InterPro" id="IPR036974">
    <property type="entry name" value="PUA_sf"/>
</dbReference>
<dbReference type="EMBL" id="DXCK01000052">
    <property type="protein sequence ID" value="HIZ01320.1"/>
    <property type="molecule type" value="Genomic_DNA"/>
</dbReference>
<reference evidence="10" key="2">
    <citation type="submission" date="2021-04" db="EMBL/GenBank/DDBJ databases">
        <authorList>
            <person name="Gilroy R."/>
        </authorList>
    </citation>
    <scope>NUCLEOTIDE SEQUENCE</scope>
    <source>
        <strain evidence="10">ChiHjej12B11-24981</strain>
    </source>
</reference>
<evidence type="ECO:0000313" key="10">
    <source>
        <dbReference type="EMBL" id="HIZ01320.1"/>
    </source>
</evidence>
<gene>
    <name evidence="8 10" type="primary">proB</name>
    <name evidence="10" type="ORF">H9819_03585</name>
</gene>
<evidence type="ECO:0000256" key="2">
    <source>
        <dbReference type="ARBA" id="ARBA00022605"/>
    </source>
</evidence>
<name>A0A9D2A877_9BACE</name>
<dbReference type="NCBIfam" id="TIGR01027">
    <property type="entry name" value="proB"/>
    <property type="match status" value="1"/>
</dbReference>
<dbReference type="GO" id="GO:0005524">
    <property type="term" value="F:ATP binding"/>
    <property type="evidence" value="ECO:0007669"/>
    <property type="project" value="UniProtKB-KW"/>
</dbReference>
<evidence type="ECO:0000259" key="9">
    <source>
        <dbReference type="SMART" id="SM00359"/>
    </source>
</evidence>
<dbReference type="Pfam" id="PF01472">
    <property type="entry name" value="PUA"/>
    <property type="match status" value="1"/>
</dbReference>
<dbReference type="PRINTS" id="PR00474">
    <property type="entry name" value="GLU5KINASE"/>
</dbReference>
<dbReference type="Gene3D" id="3.40.1160.10">
    <property type="entry name" value="Acetylglutamate kinase-like"/>
    <property type="match status" value="2"/>
</dbReference>
<keyword evidence="4 8" id="KW-0808">Transferase</keyword>
<dbReference type="GO" id="GO:0055129">
    <property type="term" value="P:L-proline biosynthetic process"/>
    <property type="evidence" value="ECO:0007669"/>
    <property type="project" value="UniProtKB-UniRule"/>
</dbReference>
<comment type="function">
    <text evidence="8">Catalyzes the transfer of a phosphate group to glutamate to form L-glutamate 5-phosphate.</text>
</comment>
<dbReference type="InterPro" id="IPR036393">
    <property type="entry name" value="AceGlu_kinase-like_sf"/>
</dbReference>
<dbReference type="EC" id="2.7.2.11" evidence="8"/>
<dbReference type="InterPro" id="IPR019797">
    <property type="entry name" value="Glutamate_5-kinase_CS"/>
</dbReference>
<dbReference type="HAMAP" id="MF_00456">
    <property type="entry name" value="ProB"/>
    <property type="match status" value="1"/>
</dbReference>
<keyword evidence="6 8" id="KW-0418">Kinase</keyword>
<reference evidence="10" key="1">
    <citation type="journal article" date="2021" name="PeerJ">
        <title>Extensive microbial diversity within the chicken gut microbiome revealed by metagenomics and culture.</title>
        <authorList>
            <person name="Gilroy R."/>
            <person name="Ravi A."/>
            <person name="Getino M."/>
            <person name="Pursley I."/>
            <person name="Horton D.L."/>
            <person name="Alikhan N.F."/>
            <person name="Baker D."/>
            <person name="Gharbi K."/>
            <person name="Hall N."/>
            <person name="Watson M."/>
            <person name="Adriaenssens E.M."/>
            <person name="Foster-Nyarko E."/>
            <person name="Jarju S."/>
            <person name="Secka A."/>
            <person name="Antonio M."/>
            <person name="Oren A."/>
            <person name="Chaudhuri R.R."/>
            <person name="La Ragione R."/>
            <person name="Hildebrand F."/>
            <person name="Pallen M.J."/>
        </authorList>
    </citation>
    <scope>NUCLEOTIDE SEQUENCE</scope>
    <source>
        <strain evidence="10">ChiHjej12B11-24981</strain>
    </source>
</reference>
<dbReference type="PANTHER" id="PTHR43654">
    <property type="entry name" value="GLUTAMATE 5-KINASE"/>
    <property type="match status" value="1"/>
</dbReference>
<dbReference type="PROSITE" id="PS50890">
    <property type="entry name" value="PUA"/>
    <property type="match status" value="1"/>
</dbReference>
<dbReference type="CDD" id="cd21157">
    <property type="entry name" value="PUA_G5K"/>
    <property type="match status" value="1"/>
</dbReference>
<feature type="binding site" evidence="8">
    <location>
        <position position="150"/>
    </location>
    <ligand>
        <name>substrate</name>
    </ligand>
</feature>
<dbReference type="GO" id="GO:0005829">
    <property type="term" value="C:cytosol"/>
    <property type="evidence" value="ECO:0007669"/>
    <property type="project" value="TreeGrafter"/>
</dbReference>
<comment type="caution">
    <text evidence="8">Lacks conserved residue(s) required for the propagation of feature annotation.</text>
</comment>
<comment type="pathway">
    <text evidence="8">Amino-acid biosynthesis; L-proline biosynthesis; L-glutamate 5-semialdehyde from L-glutamate: step 1/2.</text>
</comment>